<comment type="caution">
    <text evidence="2">The sequence shown here is derived from an EMBL/GenBank/DDBJ whole genome shotgun (WGS) entry which is preliminary data.</text>
</comment>
<dbReference type="Proteomes" id="UP000567179">
    <property type="component" value="Unassembled WGS sequence"/>
</dbReference>
<accession>A0A8H5BLK0</accession>
<protein>
    <submittedName>
        <fullName evidence="2">Uncharacterized protein</fullName>
    </submittedName>
</protein>
<feature type="compositionally biased region" description="Polar residues" evidence="1">
    <location>
        <begin position="420"/>
        <end position="429"/>
    </location>
</feature>
<evidence type="ECO:0000313" key="3">
    <source>
        <dbReference type="Proteomes" id="UP000567179"/>
    </source>
</evidence>
<feature type="region of interest" description="Disordered" evidence="1">
    <location>
        <begin position="357"/>
        <end position="497"/>
    </location>
</feature>
<sequence length="526" mass="58822">MGVSQLIDDLCRVFTRQACYTRREFYLQILKLFTTFRKLPPFPNASDGDLINQEKALKNVAELIGSAARHATSAKEKKDSIDESILKADKALSQYLKNYCSIDLQAQYRQGMTKAETNDTEVAAFMQKVSDELQEKVSCLLRVIMNDDDERQSEITELEKKRKKIIDLSVSEWSRAPEAGIHQISGEIKIEEDATLSMLIHRYMDHQLHSKRYNYFDLYLLHLNPQIYNVFPISEGDWYRPGVRKGGGGSTPVFEYITCVSQTTTIQTYKSEQSENRKPAMYLVFDRYDHGRRMIGNYNLPIEYTTGWLLQGTTSAGVVRTNSLDYTLYRWSFGEEIKTRDNELRLFPNVPELHYFSPAPTSAEPTKHHGSSNLAKDTMSRATPPTNHGSSAPATPQNTRDHKSGPPPGQAVLQPPSPMTVRSTVQPPTQHLAPLPQTVVPSAPSRAPPTDSSSGTSKPDSEKKGTVAKGKSTKVSKMGPDAYRMQHKASGGPNELIEDDNKRGGWFGSVIKSGLQKFGAYGSSKS</sequence>
<dbReference type="OrthoDB" id="3068664at2759"/>
<dbReference type="EMBL" id="JAACJJ010000015">
    <property type="protein sequence ID" value="KAF5325470.1"/>
    <property type="molecule type" value="Genomic_DNA"/>
</dbReference>
<keyword evidence="3" id="KW-1185">Reference proteome</keyword>
<dbReference type="AlphaFoldDB" id="A0A8H5BLK0"/>
<gene>
    <name evidence="2" type="ORF">D9619_009947</name>
</gene>
<proteinExistence type="predicted"/>
<evidence type="ECO:0000256" key="1">
    <source>
        <dbReference type="SAM" id="MobiDB-lite"/>
    </source>
</evidence>
<reference evidence="2 3" key="1">
    <citation type="journal article" date="2020" name="ISME J.">
        <title>Uncovering the hidden diversity of litter-decomposition mechanisms in mushroom-forming fungi.</title>
        <authorList>
            <person name="Floudas D."/>
            <person name="Bentzer J."/>
            <person name="Ahren D."/>
            <person name="Johansson T."/>
            <person name="Persson P."/>
            <person name="Tunlid A."/>
        </authorList>
    </citation>
    <scope>NUCLEOTIDE SEQUENCE [LARGE SCALE GENOMIC DNA]</scope>
    <source>
        <strain evidence="2 3">CBS 101986</strain>
    </source>
</reference>
<feature type="compositionally biased region" description="Polar residues" evidence="1">
    <location>
        <begin position="371"/>
        <end position="398"/>
    </location>
</feature>
<name>A0A8H5BLK0_9AGAR</name>
<organism evidence="2 3">
    <name type="scientific">Psilocybe cf. subviscida</name>
    <dbReference type="NCBI Taxonomy" id="2480587"/>
    <lineage>
        <taxon>Eukaryota</taxon>
        <taxon>Fungi</taxon>
        <taxon>Dikarya</taxon>
        <taxon>Basidiomycota</taxon>
        <taxon>Agaricomycotina</taxon>
        <taxon>Agaricomycetes</taxon>
        <taxon>Agaricomycetidae</taxon>
        <taxon>Agaricales</taxon>
        <taxon>Agaricineae</taxon>
        <taxon>Strophariaceae</taxon>
        <taxon>Psilocybe</taxon>
    </lineage>
</organism>
<evidence type="ECO:0000313" key="2">
    <source>
        <dbReference type="EMBL" id="KAF5325470.1"/>
    </source>
</evidence>